<name>A0ABP4WN64_9MICO</name>
<dbReference type="EMBL" id="BAAAPN010000045">
    <property type="protein sequence ID" value="GAA1758655.1"/>
    <property type="molecule type" value="Genomic_DNA"/>
</dbReference>
<reference evidence="2" key="1">
    <citation type="journal article" date="2019" name="Int. J. Syst. Evol. Microbiol.">
        <title>The Global Catalogue of Microorganisms (GCM) 10K type strain sequencing project: providing services to taxonomists for standard genome sequencing and annotation.</title>
        <authorList>
            <consortium name="The Broad Institute Genomics Platform"/>
            <consortium name="The Broad Institute Genome Sequencing Center for Infectious Disease"/>
            <person name="Wu L."/>
            <person name="Ma J."/>
        </authorList>
    </citation>
    <scope>NUCLEOTIDE SEQUENCE [LARGE SCALE GENOMIC DNA]</scope>
    <source>
        <strain evidence="2">JCM 15591</strain>
    </source>
</reference>
<dbReference type="SUPFAM" id="SSF53335">
    <property type="entry name" value="S-adenosyl-L-methionine-dependent methyltransferases"/>
    <property type="match status" value="1"/>
</dbReference>
<accession>A0ABP4WN64</accession>
<comment type="caution">
    <text evidence="1">The sequence shown here is derived from an EMBL/GenBank/DDBJ whole genome shotgun (WGS) entry which is preliminary data.</text>
</comment>
<dbReference type="RefSeq" id="WP_344064987.1">
    <property type="nucleotide sequence ID" value="NZ_BAAAPN010000045.1"/>
</dbReference>
<dbReference type="Proteomes" id="UP001501475">
    <property type="component" value="Unassembled WGS sequence"/>
</dbReference>
<evidence type="ECO:0000313" key="1">
    <source>
        <dbReference type="EMBL" id="GAA1758655.1"/>
    </source>
</evidence>
<keyword evidence="2" id="KW-1185">Reference proteome</keyword>
<sequence length="179" mass="18660">MSTSFDRTSEPAAPPPVLAPLLPRQARVLLLGVDLAPLAGRLTTSSAHCLLLDIDADALRGLHLNAHTQPVVGDPGRLAIGGRTVDLIVAGDQARRLPRATLAGAIAGWSGHLHPGGHLVSAIVRAPTTASVPADRLGEAAYDRLCEAADLAYLARYSDLDGGPFHDGAPFAVSVHRKR</sequence>
<dbReference type="Gene3D" id="3.40.50.150">
    <property type="entry name" value="Vaccinia Virus protein VP39"/>
    <property type="match status" value="1"/>
</dbReference>
<evidence type="ECO:0000313" key="2">
    <source>
        <dbReference type="Proteomes" id="UP001501475"/>
    </source>
</evidence>
<gene>
    <name evidence="1" type="ORF">GCM10009810_17740</name>
</gene>
<organism evidence="1 2">
    <name type="scientific">Nostocoides vanveenii</name>
    <dbReference type="NCBI Taxonomy" id="330835"/>
    <lineage>
        <taxon>Bacteria</taxon>
        <taxon>Bacillati</taxon>
        <taxon>Actinomycetota</taxon>
        <taxon>Actinomycetes</taxon>
        <taxon>Micrococcales</taxon>
        <taxon>Intrasporangiaceae</taxon>
        <taxon>Nostocoides</taxon>
    </lineage>
</organism>
<dbReference type="InterPro" id="IPR029063">
    <property type="entry name" value="SAM-dependent_MTases_sf"/>
</dbReference>
<protein>
    <submittedName>
        <fullName evidence="1">Uncharacterized protein</fullName>
    </submittedName>
</protein>
<proteinExistence type="predicted"/>